<dbReference type="Proteomes" id="UP000823637">
    <property type="component" value="Unassembled WGS sequence"/>
</dbReference>
<reference evidence="1" key="1">
    <citation type="submission" date="2020-10" db="EMBL/GenBank/DDBJ databases">
        <authorList>
            <person name="Gilroy R."/>
        </authorList>
    </citation>
    <scope>NUCLEOTIDE SEQUENCE</scope>
    <source>
        <strain evidence="1">D3-1215</strain>
    </source>
</reference>
<dbReference type="EMBL" id="JADIMR010000094">
    <property type="protein sequence ID" value="MBO8447359.1"/>
    <property type="molecule type" value="Genomic_DNA"/>
</dbReference>
<dbReference type="InterPro" id="IPR029063">
    <property type="entry name" value="SAM-dependent_MTases_sf"/>
</dbReference>
<keyword evidence="1" id="KW-0808">Transferase</keyword>
<dbReference type="PANTHER" id="PTHR43167:SF1">
    <property type="entry name" value="PUTATIVE (AFU_ORTHOLOGUE AFUA_6G01830)-RELATED"/>
    <property type="match status" value="1"/>
</dbReference>
<proteinExistence type="predicted"/>
<sequence>MEKDYLFRIKTYLRHKLEALPHGGFGIHSPYVFNFVTHVLDERLPYYAYSEIEKLRRNLLSDKNEIQVSDYGSKASRKRRICDIASTSCKKADDAQLLFRIAIWQHAKNILELGTCLGLTTAYLAKSDSRAKVVSMEGCPQTAHVAKKNLEILGIHNAGIIVGNIDETLDRALDMFESLDLVFIDANHTKQATMSYFEACLKKAAAKSIIVIDDIYYSRGMHEAWVKIKNNPNVNASIDIYTMGIIIIDNEVQKGSYRIK</sequence>
<accession>A0A9D9HDY8</accession>
<dbReference type="AlphaFoldDB" id="A0A9D9HDY8"/>
<gene>
    <name evidence="1" type="ORF">IAC32_06410</name>
</gene>
<dbReference type="Pfam" id="PF13578">
    <property type="entry name" value="Methyltransf_24"/>
    <property type="match status" value="1"/>
</dbReference>
<dbReference type="GO" id="GO:0008168">
    <property type="term" value="F:methyltransferase activity"/>
    <property type="evidence" value="ECO:0007669"/>
    <property type="project" value="UniProtKB-KW"/>
</dbReference>
<evidence type="ECO:0000313" key="1">
    <source>
        <dbReference type="EMBL" id="MBO8447359.1"/>
    </source>
</evidence>
<reference evidence="1" key="2">
    <citation type="journal article" date="2021" name="PeerJ">
        <title>Extensive microbial diversity within the chicken gut microbiome revealed by metagenomics and culture.</title>
        <authorList>
            <person name="Gilroy R."/>
            <person name="Ravi A."/>
            <person name="Getino M."/>
            <person name="Pursley I."/>
            <person name="Horton D.L."/>
            <person name="Alikhan N.F."/>
            <person name="Baker D."/>
            <person name="Gharbi K."/>
            <person name="Hall N."/>
            <person name="Watson M."/>
            <person name="Adriaenssens E.M."/>
            <person name="Foster-Nyarko E."/>
            <person name="Jarju S."/>
            <person name="Secka A."/>
            <person name="Antonio M."/>
            <person name="Oren A."/>
            <person name="Chaudhuri R.R."/>
            <person name="La Ragione R."/>
            <person name="Hildebrand F."/>
            <person name="Pallen M.J."/>
        </authorList>
    </citation>
    <scope>NUCLEOTIDE SEQUENCE</scope>
    <source>
        <strain evidence="1">D3-1215</strain>
    </source>
</reference>
<protein>
    <submittedName>
        <fullName evidence="1">Class I SAM-dependent methyltransferase</fullName>
    </submittedName>
</protein>
<name>A0A9D9HDY8_9BACT</name>
<comment type="caution">
    <text evidence="1">The sequence shown here is derived from an EMBL/GenBank/DDBJ whole genome shotgun (WGS) entry which is preliminary data.</text>
</comment>
<evidence type="ECO:0000313" key="2">
    <source>
        <dbReference type="Proteomes" id="UP000823637"/>
    </source>
</evidence>
<dbReference type="PANTHER" id="PTHR43167">
    <property type="entry name" value="PUTATIVE (AFU_ORTHOLOGUE AFUA_6G01830)-RELATED"/>
    <property type="match status" value="1"/>
</dbReference>
<dbReference type="Gene3D" id="3.40.50.150">
    <property type="entry name" value="Vaccinia Virus protein VP39"/>
    <property type="match status" value="1"/>
</dbReference>
<dbReference type="SUPFAM" id="SSF53335">
    <property type="entry name" value="S-adenosyl-L-methionine-dependent methyltransferases"/>
    <property type="match status" value="1"/>
</dbReference>
<keyword evidence="1" id="KW-0489">Methyltransferase</keyword>
<organism evidence="1 2">
    <name type="scientific">Candidatus Enterocola intestinipullorum</name>
    <dbReference type="NCBI Taxonomy" id="2840783"/>
    <lineage>
        <taxon>Bacteria</taxon>
        <taxon>Pseudomonadati</taxon>
        <taxon>Bacteroidota</taxon>
        <taxon>Bacteroidia</taxon>
        <taxon>Bacteroidales</taxon>
        <taxon>Candidatus Enterocola</taxon>
    </lineage>
</organism>
<dbReference type="GO" id="GO:0032259">
    <property type="term" value="P:methylation"/>
    <property type="evidence" value="ECO:0007669"/>
    <property type="project" value="UniProtKB-KW"/>
</dbReference>